<keyword evidence="1" id="KW-0472">Membrane</keyword>
<feature type="transmembrane region" description="Helical" evidence="1">
    <location>
        <begin position="14"/>
        <end position="35"/>
    </location>
</feature>
<dbReference type="EMBL" id="QGKY02000164">
    <property type="protein sequence ID" value="KAF2593382.1"/>
    <property type="molecule type" value="Genomic_DNA"/>
</dbReference>
<protein>
    <submittedName>
        <fullName evidence="2">Uncharacterized protein</fullName>
    </submittedName>
</protein>
<proteinExistence type="predicted"/>
<accession>A0A8S9KH60</accession>
<name>A0A8S9KH60_BRACR</name>
<gene>
    <name evidence="2" type="ORF">F2Q70_00044503</name>
</gene>
<evidence type="ECO:0000256" key="1">
    <source>
        <dbReference type="SAM" id="Phobius"/>
    </source>
</evidence>
<dbReference type="AlphaFoldDB" id="A0A8S9KH60"/>
<evidence type="ECO:0000313" key="2">
    <source>
        <dbReference type="EMBL" id="KAF2593382.1"/>
    </source>
</evidence>
<comment type="caution">
    <text evidence="2">The sequence shown here is derived from an EMBL/GenBank/DDBJ whole genome shotgun (WGS) entry which is preliminary data.</text>
</comment>
<reference evidence="2" key="1">
    <citation type="submission" date="2019-12" db="EMBL/GenBank/DDBJ databases">
        <title>Genome sequencing and annotation of Brassica cretica.</title>
        <authorList>
            <person name="Studholme D.J."/>
            <person name="Sarris P.F."/>
        </authorList>
    </citation>
    <scope>NUCLEOTIDE SEQUENCE</scope>
    <source>
        <strain evidence="2">PFS-102/07</strain>
        <tissue evidence="2">Leaf</tissue>
    </source>
</reference>
<keyword evidence="1" id="KW-0812">Transmembrane</keyword>
<keyword evidence="1" id="KW-1133">Transmembrane helix</keyword>
<organism evidence="2">
    <name type="scientific">Brassica cretica</name>
    <name type="common">Mustard</name>
    <dbReference type="NCBI Taxonomy" id="69181"/>
    <lineage>
        <taxon>Eukaryota</taxon>
        <taxon>Viridiplantae</taxon>
        <taxon>Streptophyta</taxon>
        <taxon>Embryophyta</taxon>
        <taxon>Tracheophyta</taxon>
        <taxon>Spermatophyta</taxon>
        <taxon>Magnoliopsida</taxon>
        <taxon>eudicotyledons</taxon>
        <taxon>Gunneridae</taxon>
        <taxon>Pentapetalae</taxon>
        <taxon>rosids</taxon>
        <taxon>malvids</taxon>
        <taxon>Brassicales</taxon>
        <taxon>Brassicaceae</taxon>
        <taxon>Brassiceae</taxon>
        <taxon>Brassica</taxon>
    </lineage>
</organism>
<sequence>MEASSDPSAPAYDFGGGGSLCSVLLAFVYSLVVFYSMKTKLFGVNLVSSIDGLVLRMRSQPKLIDDL</sequence>